<feature type="compositionally biased region" description="Basic and acidic residues" evidence="1">
    <location>
        <begin position="108"/>
        <end position="118"/>
    </location>
</feature>
<feature type="region of interest" description="Disordered" evidence="1">
    <location>
        <begin position="1"/>
        <end position="123"/>
    </location>
</feature>
<reference evidence="3" key="3">
    <citation type="submission" date="2025-08" db="UniProtKB">
        <authorList>
            <consortium name="RefSeq"/>
        </authorList>
    </citation>
    <scope>IDENTIFICATION</scope>
    <source>
        <strain evidence="3">CBS 342.82</strain>
    </source>
</reference>
<evidence type="ECO:0000313" key="2">
    <source>
        <dbReference type="Proteomes" id="UP000504637"/>
    </source>
</evidence>
<dbReference type="Proteomes" id="UP000504637">
    <property type="component" value="Unplaced"/>
</dbReference>
<dbReference type="AlphaFoldDB" id="A0A6J3MJL8"/>
<gene>
    <name evidence="3" type="ORF">K489DRAFT_405867</name>
</gene>
<keyword evidence="2" id="KW-1185">Reference proteome</keyword>
<reference evidence="3" key="1">
    <citation type="submission" date="2020-01" db="EMBL/GenBank/DDBJ databases">
        <authorList>
            <consortium name="DOE Joint Genome Institute"/>
            <person name="Haridas S."/>
            <person name="Albert R."/>
            <person name="Binder M."/>
            <person name="Bloem J."/>
            <person name="Labutti K."/>
            <person name="Salamov A."/>
            <person name="Andreopoulos B."/>
            <person name="Baker S.E."/>
            <person name="Barry K."/>
            <person name="Bills G."/>
            <person name="Bluhm B.H."/>
            <person name="Cannon C."/>
            <person name="Castanera R."/>
            <person name="Culley D.E."/>
            <person name="Daum C."/>
            <person name="Ezra D."/>
            <person name="Gonzalez J.B."/>
            <person name="Henrissat B."/>
            <person name="Kuo A."/>
            <person name="Liang C."/>
            <person name="Lipzen A."/>
            <person name="Lutzoni F."/>
            <person name="Magnuson J."/>
            <person name="Mondo S."/>
            <person name="Nolan M."/>
            <person name="Ohm R."/>
            <person name="Pangilinan J."/>
            <person name="Park H.-J."/>
            <person name="Ramirez L."/>
            <person name="Alfaro M."/>
            <person name="Sun H."/>
            <person name="Tritt A."/>
            <person name="Yoshinaga Y."/>
            <person name="Zwiers L.-H."/>
            <person name="Turgeon B.G."/>
            <person name="Goodwin S.B."/>
            <person name="Spatafora J.W."/>
            <person name="Crous P.W."/>
            <person name="Grigoriev I.V."/>
        </authorList>
    </citation>
    <scope>NUCLEOTIDE SEQUENCE</scope>
    <source>
        <strain evidence="3">CBS 342.82</strain>
    </source>
</reference>
<feature type="compositionally biased region" description="Basic and acidic residues" evidence="1">
    <location>
        <begin position="789"/>
        <end position="799"/>
    </location>
</feature>
<feature type="compositionally biased region" description="Pro residues" evidence="1">
    <location>
        <begin position="295"/>
        <end position="306"/>
    </location>
</feature>
<evidence type="ECO:0000313" key="3">
    <source>
        <dbReference type="RefSeq" id="XP_033464168.1"/>
    </source>
</evidence>
<organism evidence="3">
    <name type="scientific">Dissoconium aciculare CBS 342.82</name>
    <dbReference type="NCBI Taxonomy" id="1314786"/>
    <lineage>
        <taxon>Eukaryota</taxon>
        <taxon>Fungi</taxon>
        <taxon>Dikarya</taxon>
        <taxon>Ascomycota</taxon>
        <taxon>Pezizomycotina</taxon>
        <taxon>Dothideomycetes</taxon>
        <taxon>Dothideomycetidae</taxon>
        <taxon>Mycosphaerellales</taxon>
        <taxon>Dissoconiaceae</taxon>
        <taxon>Dissoconium</taxon>
    </lineage>
</organism>
<feature type="region of interest" description="Disordered" evidence="1">
    <location>
        <begin position="139"/>
        <end position="250"/>
    </location>
</feature>
<feature type="compositionally biased region" description="Basic and acidic residues" evidence="1">
    <location>
        <begin position="728"/>
        <end position="739"/>
    </location>
</feature>
<feature type="compositionally biased region" description="Basic residues" evidence="1">
    <location>
        <begin position="37"/>
        <end position="46"/>
    </location>
</feature>
<reference evidence="3" key="2">
    <citation type="submission" date="2020-04" db="EMBL/GenBank/DDBJ databases">
        <authorList>
            <consortium name="NCBI Genome Project"/>
        </authorList>
    </citation>
    <scope>NUCLEOTIDE SEQUENCE</scope>
    <source>
        <strain evidence="3">CBS 342.82</strain>
    </source>
</reference>
<feature type="compositionally biased region" description="Basic and acidic residues" evidence="1">
    <location>
        <begin position="170"/>
        <end position="181"/>
    </location>
</feature>
<feature type="compositionally biased region" description="Low complexity" evidence="1">
    <location>
        <begin position="642"/>
        <end position="662"/>
    </location>
</feature>
<accession>A0A6J3MJL8</accession>
<feature type="compositionally biased region" description="Basic and acidic residues" evidence="1">
    <location>
        <begin position="687"/>
        <end position="696"/>
    </location>
</feature>
<dbReference type="OrthoDB" id="3648726at2759"/>
<dbReference type="GeneID" id="54364992"/>
<feature type="region of interest" description="Disordered" evidence="1">
    <location>
        <begin position="520"/>
        <end position="612"/>
    </location>
</feature>
<evidence type="ECO:0000256" key="1">
    <source>
        <dbReference type="SAM" id="MobiDB-lite"/>
    </source>
</evidence>
<proteinExistence type="predicted"/>
<feature type="compositionally biased region" description="Basic and acidic residues" evidence="1">
    <location>
        <begin position="209"/>
        <end position="222"/>
    </location>
</feature>
<feature type="compositionally biased region" description="Low complexity" evidence="1">
    <location>
        <begin position="587"/>
        <end position="598"/>
    </location>
</feature>
<feature type="compositionally biased region" description="Polar residues" evidence="1">
    <location>
        <begin position="704"/>
        <end position="717"/>
    </location>
</feature>
<feature type="compositionally biased region" description="Polar residues" evidence="1">
    <location>
        <begin position="758"/>
        <end position="778"/>
    </location>
</feature>
<feature type="compositionally biased region" description="Basic and acidic residues" evidence="1">
    <location>
        <begin position="523"/>
        <end position="535"/>
    </location>
</feature>
<feature type="compositionally biased region" description="Low complexity" evidence="1">
    <location>
        <begin position="23"/>
        <end position="32"/>
    </location>
</feature>
<feature type="compositionally biased region" description="Polar residues" evidence="1">
    <location>
        <begin position="542"/>
        <end position="552"/>
    </location>
</feature>
<sequence>MAASTRDRIGLSTGPLPDRDMFPTTSDLTTSTDPPPAKKRRLKLRPPRPISSPEDTIAVSRTKGLPASRIKRNSDLHSEQSEQAESSIIPRNAPFAASVAKSTKSGFIHHDSTDDEVPRAAAAPEDYGDFMSYYISTSDAPDQVSAGNKAKPNKAATKKRKTRSLPNEDASSRTKQQEVSRDVSTSVKPTLAPKQTDPSKSAPDAQSHYSRDLATSKDRFADTDLMPIPCERRGSSQVANHGPPVPHNNRRPVLQWIDIVPAPKPSQPDSISDMIKKVNKLSSSLAGIGGTVAQYPPPTLPVPNPTGSPRRSDHELSSHHQSHSLVTDVEITLPEAGSDDDPLVHGIYFIQNALRSWAQQRLASETFRQYQIQAQQHASTVGHSGCGLPATPHGSADDIVVTCDLAATPEGVTIQAFQEVLDSGCLRMNLMIPRELSLALCRLYVQIDHLINQDQRNGTQWQCMSYGAQLAAHYKRIGIWQDTQSRSQSELIKQQQMVDTQLMNQLNSTGSPLTASVAAQEKPNSERDGAPDLRAKLPTLIPRSSQDLSGSTKLRLKPDLKQSTQTPVAPGSQPFLPAAMTRSSKASSISLSTPSRSSKNSVIHDEQHTARGGFIAIPAQTRLSINTPGDTNETPFEILSSDAAAPQQSASTSAAALRQSGSDGRGRRLARSSSAAIIPAQSPNGTEAKDSAEKHFSGKLPRNSLKSPVSLKNTRVCSSPAAAHTKLPRSDELRTRELSRTNGTIDAATIVGRPPDTDLSQSITENHENPQPSMSPQLGRSRRIRRSSRKLEESKGIEV</sequence>
<dbReference type="RefSeq" id="XP_033464168.1">
    <property type="nucleotide sequence ID" value="XM_033607192.1"/>
</dbReference>
<feature type="region of interest" description="Disordered" evidence="1">
    <location>
        <begin position="289"/>
        <end position="324"/>
    </location>
</feature>
<protein>
    <submittedName>
        <fullName evidence="3">Uncharacterized protein</fullName>
    </submittedName>
</protein>
<feature type="region of interest" description="Disordered" evidence="1">
    <location>
        <begin position="642"/>
        <end position="799"/>
    </location>
</feature>
<name>A0A6J3MJL8_9PEZI</name>